<name>A0A7J7DVJ1_TRIWF</name>
<keyword evidence="2" id="KW-0732">Signal</keyword>
<evidence type="ECO:0000256" key="2">
    <source>
        <dbReference type="SAM" id="SignalP"/>
    </source>
</evidence>
<feature type="chain" id="PRO_5029729184" evidence="2">
    <location>
        <begin position="23"/>
        <end position="91"/>
    </location>
</feature>
<evidence type="ECO:0000313" key="4">
    <source>
        <dbReference type="Proteomes" id="UP000593562"/>
    </source>
</evidence>
<dbReference type="InParanoid" id="A0A7J7DVJ1"/>
<sequence>MELKPIFVLFLLLILPAYIARGGSDVADSEEIEEIDYRGPETHSSTPPPIHHSHGNNQPLIHGQTHAAHPIYAKSSLRGAKTMTNGKKVNG</sequence>
<dbReference type="OrthoDB" id="1932094at2759"/>
<keyword evidence="4" id="KW-1185">Reference proteome</keyword>
<organism evidence="3 4">
    <name type="scientific">Tripterygium wilfordii</name>
    <name type="common">Thunder God vine</name>
    <dbReference type="NCBI Taxonomy" id="458696"/>
    <lineage>
        <taxon>Eukaryota</taxon>
        <taxon>Viridiplantae</taxon>
        <taxon>Streptophyta</taxon>
        <taxon>Embryophyta</taxon>
        <taxon>Tracheophyta</taxon>
        <taxon>Spermatophyta</taxon>
        <taxon>Magnoliopsida</taxon>
        <taxon>eudicotyledons</taxon>
        <taxon>Gunneridae</taxon>
        <taxon>Pentapetalae</taxon>
        <taxon>rosids</taxon>
        <taxon>fabids</taxon>
        <taxon>Celastrales</taxon>
        <taxon>Celastraceae</taxon>
        <taxon>Tripterygium</taxon>
    </lineage>
</organism>
<accession>A0A7J7DVJ1</accession>
<dbReference type="EMBL" id="JAAARO010000003">
    <property type="protein sequence ID" value="KAF5750378.1"/>
    <property type="molecule type" value="Genomic_DNA"/>
</dbReference>
<comment type="caution">
    <text evidence="3">The sequence shown here is derived from an EMBL/GenBank/DDBJ whole genome shotgun (WGS) entry which is preliminary data.</text>
</comment>
<dbReference type="Proteomes" id="UP000593562">
    <property type="component" value="Unassembled WGS sequence"/>
</dbReference>
<evidence type="ECO:0000313" key="3">
    <source>
        <dbReference type="EMBL" id="KAF5750378.1"/>
    </source>
</evidence>
<dbReference type="AlphaFoldDB" id="A0A7J7DVJ1"/>
<gene>
    <name evidence="3" type="ORF">HS088_TW03G00714</name>
</gene>
<proteinExistence type="predicted"/>
<dbReference type="FunCoup" id="A0A7J7DVJ1">
    <property type="interactions" value="6"/>
</dbReference>
<reference evidence="3 4" key="1">
    <citation type="journal article" date="2020" name="Nat. Commun.">
        <title>Genome of Tripterygium wilfordii and identification of cytochrome P450 involved in triptolide biosynthesis.</title>
        <authorList>
            <person name="Tu L."/>
            <person name="Su P."/>
            <person name="Zhang Z."/>
            <person name="Gao L."/>
            <person name="Wang J."/>
            <person name="Hu T."/>
            <person name="Zhou J."/>
            <person name="Zhang Y."/>
            <person name="Zhao Y."/>
            <person name="Liu Y."/>
            <person name="Song Y."/>
            <person name="Tong Y."/>
            <person name="Lu Y."/>
            <person name="Yang J."/>
            <person name="Xu C."/>
            <person name="Jia M."/>
            <person name="Peters R.J."/>
            <person name="Huang L."/>
            <person name="Gao W."/>
        </authorList>
    </citation>
    <scope>NUCLEOTIDE SEQUENCE [LARGE SCALE GENOMIC DNA]</scope>
    <source>
        <strain evidence="4">cv. XIE 37</strain>
        <tissue evidence="3">Leaf</tissue>
    </source>
</reference>
<evidence type="ECO:0000256" key="1">
    <source>
        <dbReference type="SAM" id="MobiDB-lite"/>
    </source>
</evidence>
<feature type="signal peptide" evidence="2">
    <location>
        <begin position="1"/>
        <end position="22"/>
    </location>
</feature>
<protein>
    <submittedName>
        <fullName evidence="3">Uncharacterized protein</fullName>
    </submittedName>
</protein>
<feature type="region of interest" description="Disordered" evidence="1">
    <location>
        <begin position="38"/>
        <end position="62"/>
    </location>
</feature>